<gene>
    <name evidence="7" type="ORF">F5544_07770</name>
</gene>
<dbReference type="Pfam" id="PF00440">
    <property type="entry name" value="TetR_N"/>
    <property type="match status" value="1"/>
</dbReference>
<protein>
    <submittedName>
        <fullName evidence="7">TetR family transcriptional regulator</fullName>
    </submittedName>
</protein>
<evidence type="ECO:0000256" key="5">
    <source>
        <dbReference type="PROSITE-ProRule" id="PRU00335"/>
    </source>
</evidence>
<reference evidence="7 8" key="1">
    <citation type="journal article" date="2019" name="ACS Chem. Biol.">
        <title>Identification and Mobilization of a Cryptic Antibiotic Biosynthesis Gene Locus from a Human-Pathogenic Nocardia Isolate.</title>
        <authorList>
            <person name="Herisse M."/>
            <person name="Ishida K."/>
            <person name="Porter J.L."/>
            <person name="Howden B."/>
            <person name="Hertweck C."/>
            <person name="Stinear T.P."/>
            <person name="Pidot S.J."/>
        </authorList>
    </citation>
    <scope>NUCLEOTIDE SEQUENCE [LARGE SCALE GENOMIC DNA]</scope>
    <source>
        <strain evidence="7 8">AUSMDU00012717</strain>
    </source>
</reference>
<dbReference type="SUPFAM" id="SSF46689">
    <property type="entry name" value="Homeodomain-like"/>
    <property type="match status" value="1"/>
</dbReference>
<accession>A0A6G9Y8S3</accession>
<dbReference type="AlphaFoldDB" id="A0A6G9Y8S3"/>
<dbReference type="PANTHER" id="PTHR30055">
    <property type="entry name" value="HTH-TYPE TRANSCRIPTIONAL REGULATOR RUTR"/>
    <property type="match status" value="1"/>
</dbReference>
<feature type="domain" description="HTH tetR-type" evidence="6">
    <location>
        <begin position="109"/>
        <end position="169"/>
    </location>
</feature>
<dbReference type="Pfam" id="PF13977">
    <property type="entry name" value="TetR_C_6"/>
    <property type="match status" value="1"/>
</dbReference>
<keyword evidence="4" id="KW-0804">Transcription</keyword>
<keyword evidence="8" id="KW-1185">Reference proteome</keyword>
<dbReference type="InterPro" id="IPR001647">
    <property type="entry name" value="HTH_TetR"/>
</dbReference>
<dbReference type="GO" id="GO:0000976">
    <property type="term" value="F:transcription cis-regulatory region binding"/>
    <property type="evidence" value="ECO:0007669"/>
    <property type="project" value="TreeGrafter"/>
</dbReference>
<evidence type="ECO:0000256" key="4">
    <source>
        <dbReference type="ARBA" id="ARBA00023163"/>
    </source>
</evidence>
<dbReference type="InterPro" id="IPR036271">
    <property type="entry name" value="Tet_transcr_reg_TetR-rel_C_sf"/>
</dbReference>
<dbReference type="PANTHER" id="PTHR30055:SF226">
    <property type="entry name" value="HTH-TYPE TRANSCRIPTIONAL REGULATOR PKSA"/>
    <property type="match status" value="1"/>
</dbReference>
<dbReference type="GO" id="GO:0003700">
    <property type="term" value="F:DNA-binding transcription factor activity"/>
    <property type="evidence" value="ECO:0007669"/>
    <property type="project" value="TreeGrafter"/>
</dbReference>
<proteinExistence type="predicted"/>
<dbReference type="PRINTS" id="PR00455">
    <property type="entry name" value="HTHTETR"/>
</dbReference>
<keyword evidence="1" id="KW-0678">Repressor</keyword>
<dbReference type="InterPro" id="IPR009057">
    <property type="entry name" value="Homeodomain-like_sf"/>
</dbReference>
<evidence type="ECO:0000259" key="6">
    <source>
        <dbReference type="PROSITE" id="PS50977"/>
    </source>
</evidence>
<dbReference type="PROSITE" id="PS50977">
    <property type="entry name" value="HTH_TETR_2"/>
    <property type="match status" value="1"/>
</dbReference>
<keyword evidence="2" id="KW-0805">Transcription regulation</keyword>
<dbReference type="InterPro" id="IPR050109">
    <property type="entry name" value="HTH-type_TetR-like_transc_reg"/>
</dbReference>
<keyword evidence="3 5" id="KW-0238">DNA-binding</keyword>
<dbReference type="InterPro" id="IPR039538">
    <property type="entry name" value="BetI_C"/>
</dbReference>
<dbReference type="Gene3D" id="1.10.357.10">
    <property type="entry name" value="Tetracycline Repressor, domain 2"/>
    <property type="match status" value="1"/>
</dbReference>
<evidence type="ECO:0000256" key="3">
    <source>
        <dbReference type="ARBA" id="ARBA00023125"/>
    </source>
</evidence>
<dbReference type="Proteomes" id="UP000503540">
    <property type="component" value="Chromosome"/>
</dbReference>
<dbReference type="KEGG" id="nah:F5544_07770"/>
<organism evidence="7 8">
    <name type="scientific">Nocardia arthritidis</name>
    <dbReference type="NCBI Taxonomy" id="228602"/>
    <lineage>
        <taxon>Bacteria</taxon>
        <taxon>Bacillati</taxon>
        <taxon>Actinomycetota</taxon>
        <taxon>Actinomycetes</taxon>
        <taxon>Mycobacteriales</taxon>
        <taxon>Nocardiaceae</taxon>
        <taxon>Nocardia</taxon>
    </lineage>
</organism>
<evidence type="ECO:0000313" key="8">
    <source>
        <dbReference type="Proteomes" id="UP000503540"/>
    </source>
</evidence>
<evidence type="ECO:0000313" key="7">
    <source>
        <dbReference type="EMBL" id="QIS09456.1"/>
    </source>
</evidence>
<name>A0A6G9Y8S3_9NOCA</name>
<evidence type="ECO:0000256" key="1">
    <source>
        <dbReference type="ARBA" id="ARBA00022491"/>
    </source>
</evidence>
<dbReference type="SUPFAM" id="SSF48498">
    <property type="entry name" value="Tetracyclin repressor-like, C-terminal domain"/>
    <property type="match status" value="1"/>
</dbReference>
<evidence type="ECO:0000256" key="2">
    <source>
        <dbReference type="ARBA" id="ARBA00023015"/>
    </source>
</evidence>
<feature type="DNA-binding region" description="H-T-H motif" evidence="5">
    <location>
        <begin position="132"/>
        <end position="151"/>
    </location>
</feature>
<dbReference type="Gene3D" id="1.10.10.60">
    <property type="entry name" value="Homeodomain-like"/>
    <property type="match status" value="1"/>
</dbReference>
<dbReference type="EMBL" id="CP046172">
    <property type="protein sequence ID" value="QIS09456.1"/>
    <property type="molecule type" value="Genomic_DNA"/>
</dbReference>
<sequence>MMTVAPLAASTLVVSAPRPPFAPVMTKLRPVWSGISAGFHAICQPYSGVSSGGRVISISNYQLSQTTILRLHDSDLSRCMVTRQYSDTVNGVTIVGRQYGGRAVVERKAERRVRFLEAATRIFAERGYPACSLADVCAAAGLSKRQFYEEFQTREDVLVAAYDRIQDEAAAAIYAALTALPPGEDLHTRLTALITAFLESMGSDPYRAKVAFVEVVGVSERMERHRRERRHAWSGLLDSLIVPAVAPGGRTRGGAGWAASALIGAVNGLSHEWLLADPRPPVADLVDLLVPIAIALIDFP</sequence>